<dbReference type="PROSITE" id="PS51409">
    <property type="entry name" value="ARGINASE_2"/>
    <property type="match status" value="1"/>
</dbReference>
<dbReference type="Proteomes" id="UP000569329">
    <property type="component" value="Unassembled WGS sequence"/>
</dbReference>
<dbReference type="Gene3D" id="3.40.800.10">
    <property type="entry name" value="Ureohydrolase domain"/>
    <property type="match status" value="1"/>
</dbReference>
<dbReference type="EMBL" id="JACGWZ010000001">
    <property type="protein sequence ID" value="MBA8823606.1"/>
    <property type="molecule type" value="Genomic_DNA"/>
</dbReference>
<keyword evidence="2" id="KW-0378">Hydrolase</keyword>
<dbReference type="GO" id="GO:0005829">
    <property type="term" value="C:cytosol"/>
    <property type="evidence" value="ECO:0007669"/>
    <property type="project" value="TreeGrafter"/>
</dbReference>
<protein>
    <submittedName>
        <fullName evidence="5">Arginase family enzyme</fullName>
    </submittedName>
</protein>
<dbReference type="PANTHER" id="PTHR43782">
    <property type="entry name" value="ARGINASE"/>
    <property type="match status" value="1"/>
</dbReference>
<dbReference type="InterPro" id="IPR006035">
    <property type="entry name" value="Ureohydrolase"/>
</dbReference>
<reference evidence="5 6" key="1">
    <citation type="submission" date="2020-07" db="EMBL/GenBank/DDBJ databases">
        <title>Sequencing the genomes of 1000 actinobacteria strains.</title>
        <authorList>
            <person name="Klenk H.-P."/>
        </authorList>
    </citation>
    <scope>NUCLEOTIDE SEQUENCE [LARGE SCALE GENOMIC DNA]</scope>
    <source>
        <strain evidence="5 6">DSM 45975</strain>
    </source>
</reference>
<keyword evidence="6" id="KW-1185">Reference proteome</keyword>
<dbReference type="Pfam" id="PF00491">
    <property type="entry name" value="Arginase"/>
    <property type="match status" value="1"/>
</dbReference>
<comment type="similarity">
    <text evidence="4">Belongs to the arginase family.</text>
</comment>
<comment type="caution">
    <text evidence="5">The sequence shown here is derived from an EMBL/GenBank/DDBJ whole genome shotgun (WGS) entry which is preliminary data.</text>
</comment>
<dbReference type="GO" id="GO:0004053">
    <property type="term" value="F:arginase activity"/>
    <property type="evidence" value="ECO:0007669"/>
    <property type="project" value="TreeGrafter"/>
</dbReference>
<dbReference type="CDD" id="cd09999">
    <property type="entry name" value="Arginase-like_1"/>
    <property type="match status" value="1"/>
</dbReference>
<proteinExistence type="inferred from homology"/>
<dbReference type="SUPFAM" id="SSF52768">
    <property type="entry name" value="Arginase/deacetylase"/>
    <property type="match status" value="1"/>
</dbReference>
<dbReference type="GO" id="GO:0030145">
    <property type="term" value="F:manganese ion binding"/>
    <property type="evidence" value="ECO:0007669"/>
    <property type="project" value="TreeGrafter"/>
</dbReference>
<dbReference type="InterPro" id="IPR023696">
    <property type="entry name" value="Ureohydrolase_dom_sf"/>
</dbReference>
<gene>
    <name evidence="5" type="ORF">FHX42_000935</name>
</gene>
<keyword evidence="3" id="KW-0464">Manganese</keyword>
<evidence type="ECO:0000256" key="1">
    <source>
        <dbReference type="ARBA" id="ARBA00022723"/>
    </source>
</evidence>
<dbReference type="PANTHER" id="PTHR43782:SF3">
    <property type="entry name" value="ARGINASE"/>
    <property type="match status" value="1"/>
</dbReference>
<organism evidence="5 6">
    <name type="scientific">Halosaccharopolyspora lacisalsi</name>
    <dbReference type="NCBI Taxonomy" id="1000566"/>
    <lineage>
        <taxon>Bacteria</taxon>
        <taxon>Bacillati</taxon>
        <taxon>Actinomycetota</taxon>
        <taxon>Actinomycetes</taxon>
        <taxon>Pseudonocardiales</taxon>
        <taxon>Pseudonocardiaceae</taxon>
        <taxon>Halosaccharopolyspora</taxon>
    </lineage>
</organism>
<evidence type="ECO:0000313" key="5">
    <source>
        <dbReference type="EMBL" id="MBA8823606.1"/>
    </source>
</evidence>
<evidence type="ECO:0000313" key="6">
    <source>
        <dbReference type="Proteomes" id="UP000569329"/>
    </source>
</evidence>
<dbReference type="RefSeq" id="WP_328795900.1">
    <property type="nucleotide sequence ID" value="NZ_JACGWZ010000001.1"/>
</dbReference>
<sequence length="272" mass="28528">MDRTLTVFRGRAGDHNDRAMRGSDLVGAELARQLDLTATHVGVPEPALNADWETELAAALPTLRAMSAAYERAFDEGATPVAALTRCTVALATLPVVARYRPDACVVWFDAHADLNVPRGSPTGYLGGMAVSGAVGMWDSGLGGDLATTNIVLGGVRDIDPPEQRLIDEGTVRAVGVGPELASRLREAVAGRPVHFHIDCDVLEPDTVPTDHRVPGGMTLDDLRAVSGVVAEHEVVGVEIAEFEDAWSADGARADPAELIAAMRPVLDAAGG</sequence>
<keyword evidence="1" id="KW-0479">Metal-binding</keyword>
<accession>A0A839DTK0</accession>
<evidence type="ECO:0000256" key="3">
    <source>
        <dbReference type="ARBA" id="ARBA00023211"/>
    </source>
</evidence>
<evidence type="ECO:0000256" key="2">
    <source>
        <dbReference type="ARBA" id="ARBA00022801"/>
    </source>
</evidence>
<evidence type="ECO:0000256" key="4">
    <source>
        <dbReference type="PROSITE-ProRule" id="PRU00742"/>
    </source>
</evidence>
<dbReference type="AlphaFoldDB" id="A0A839DTK0"/>
<name>A0A839DTK0_9PSEU</name>